<dbReference type="InterPro" id="IPR050426">
    <property type="entry name" value="Glycosyltransferase_28"/>
</dbReference>
<dbReference type="Gene3D" id="3.40.50.2000">
    <property type="entry name" value="Glycogen Phosphorylase B"/>
    <property type="match status" value="2"/>
</dbReference>
<dbReference type="GO" id="GO:0017000">
    <property type="term" value="P:antibiotic biosynthetic process"/>
    <property type="evidence" value="ECO:0007669"/>
    <property type="project" value="UniProtKB-ARBA"/>
</dbReference>
<dbReference type="CDD" id="cd03784">
    <property type="entry name" value="GT1_Gtf-like"/>
    <property type="match status" value="1"/>
</dbReference>
<keyword evidence="3" id="KW-1185">Reference proteome</keyword>
<dbReference type="InterPro" id="IPR010610">
    <property type="entry name" value="EryCIII-like_C"/>
</dbReference>
<proteinExistence type="predicted"/>
<dbReference type="EMBL" id="FNJL01000006">
    <property type="protein sequence ID" value="SDP01309.1"/>
    <property type="molecule type" value="Genomic_DNA"/>
</dbReference>
<gene>
    <name evidence="2" type="ORF">SAMN04489708_10640</name>
</gene>
<sequence length="445" mass="47499">MARYLLAATALPGHVMPVLAVARHLVQLGHEVRIHTGGIFRTQAGSTGAGFVPLLPGINHDYRELGQRHPQLQRLPPGPPRLAYGLKHFFADAIALQYEGLQRILDGGFDADAIVTDTMFCGTMPLLLGPRSARPPVVALGISALALSSADTAMFGSALPPPDTAQQRQQYQALQAMVRRTTFGDVQRHFDGVLAQLGRPPLPGFFADAMFTLPDLYLQLTAEAFEYPRSDLPDTVRFVGPLLAPPSQGFEPPPWWHALDDGRSVVLVTQGTLANEDPNHLIVPTLKALAGMPHLHVIATTGGPVPPAVAAAAPANARVLDFIPYDRLLPKVHAMVTNGGYGSVNHALSLGIPMVVAGSTEEKPEIAARIAWTGAGINLKTGQPPSRAIADAVHQLLGTPSYRQRAQAMREAFSGYDALASITRALESLTGAAERSPRQPAFAHP</sequence>
<evidence type="ECO:0000313" key="2">
    <source>
        <dbReference type="EMBL" id="SDP01309.1"/>
    </source>
</evidence>
<dbReference type="GO" id="GO:0016758">
    <property type="term" value="F:hexosyltransferase activity"/>
    <property type="evidence" value="ECO:0007669"/>
    <property type="project" value="UniProtKB-ARBA"/>
</dbReference>
<dbReference type="SUPFAM" id="SSF53756">
    <property type="entry name" value="UDP-Glycosyltransferase/glycogen phosphorylase"/>
    <property type="match status" value="1"/>
</dbReference>
<dbReference type="Proteomes" id="UP000199317">
    <property type="component" value="Unassembled WGS sequence"/>
</dbReference>
<dbReference type="GO" id="GO:0008194">
    <property type="term" value="F:UDP-glycosyltransferase activity"/>
    <property type="evidence" value="ECO:0007669"/>
    <property type="project" value="InterPro"/>
</dbReference>
<dbReference type="PANTHER" id="PTHR48050">
    <property type="entry name" value="STEROL 3-BETA-GLUCOSYLTRANSFERASE"/>
    <property type="match status" value="1"/>
</dbReference>
<feature type="domain" description="Erythromycin biosynthesis protein CIII-like C-terminal" evidence="1">
    <location>
        <begin position="311"/>
        <end position="413"/>
    </location>
</feature>
<dbReference type="FunFam" id="3.40.50.2000:FF:000072">
    <property type="entry name" value="Glycosyl transferase"/>
    <property type="match status" value="1"/>
</dbReference>
<protein>
    <submittedName>
        <fullName evidence="2">Glycosyltransferase, MGT family</fullName>
    </submittedName>
</protein>
<dbReference type="AlphaFoldDB" id="A0A1H0P9H2"/>
<evidence type="ECO:0000313" key="3">
    <source>
        <dbReference type="Proteomes" id="UP000199317"/>
    </source>
</evidence>
<name>A0A1H0P9H2_9BURK</name>
<dbReference type="RefSeq" id="WP_092833097.1">
    <property type="nucleotide sequence ID" value="NZ_CP028290.1"/>
</dbReference>
<dbReference type="Pfam" id="PF06722">
    <property type="entry name" value="EryCIII-like_C"/>
    <property type="match status" value="1"/>
</dbReference>
<reference evidence="3" key="1">
    <citation type="submission" date="2016-10" db="EMBL/GenBank/DDBJ databases">
        <authorList>
            <person name="Varghese N."/>
            <person name="Submissions S."/>
        </authorList>
    </citation>
    <scope>NUCLEOTIDE SEQUENCE [LARGE SCALE GENOMIC DNA]</scope>
    <source>
        <strain evidence="3">DSM 17101</strain>
    </source>
</reference>
<dbReference type="OrthoDB" id="9805366at2"/>
<accession>A0A1H0P9H2</accession>
<evidence type="ECO:0000259" key="1">
    <source>
        <dbReference type="Pfam" id="PF06722"/>
    </source>
</evidence>
<dbReference type="PANTHER" id="PTHR48050:SF13">
    <property type="entry name" value="STEROL 3-BETA-GLUCOSYLTRANSFERASE UGT80A2"/>
    <property type="match status" value="1"/>
</dbReference>
<keyword evidence="2" id="KW-0808">Transferase</keyword>
<organism evidence="2 3">
    <name type="scientific">Paracidovorax cattleyae</name>
    <dbReference type="NCBI Taxonomy" id="80868"/>
    <lineage>
        <taxon>Bacteria</taxon>
        <taxon>Pseudomonadati</taxon>
        <taxon>Pseudomonadota</taxon>
        <taxon>Betaproteobacteria</taxon>
        <taxon>Burkholderiales</taxon>
        <taxon>Comamonadaceae</taxon>
        <taxon>Paracidovorax</taxon>
    </lineage>
</organism>
<dbReference type="InterPro" id="IPR002213">
    <property type="entry name" value="UDP_glucos_trans"/>
</dbReference>